<keyword evidence="8" id="KW-1185">Reference proteome</keyword>
<dbReference type="PROSITE" id="PS51257">
    <property type="entry name" value="PROKAR_LIPOPROTEIN"/>
    <property type="match status" value="1"/>
</dbReference>
<dbReference type="SUPFAM" id="SSF53807">
    <property type="entry name" value="Helical backbone' metal receptor"/>
    <property type="match status" value="1"/>
</dbReference>
<reference evidence="7" key="3">
    <citation type="journal article" date="2023" name="Microbiol. Resour. Announc.">
        <title>Draft Genome Sequence of Granulicatella sp. Strain S8, Isolated from a Marine Fish, Seriola quinqueradiata.</title>
        <authorList>
            <person name="Lee M."/>
            <person name="Farooq A."/>
            <person name="Jeong J.B."/>
            <person name="Jung M.Y."/>
        </authorList>
    </citation>
    <scope>NUCLEOTIDE SEQUENCE</scope>
    <source>
        <strain evidence="7">S8</strain>
    </source>
</reference>
<evidence type="ECO:0000256" key="4">
    <source>
        <dbReference type="ARBA" id="ARBA00022729"/>
    </source>
</evidence>
<evidence type="ECO:0000256" key="2">
    <source>
        <dbReference type="ARBA" id="ARBA00022448"/>
    </source>
</evidence>
<dbReference type="Proteomes" id="UP001059480">
    <property type="component" value="Unassembled WGS sequence"/>
</dbReference>
<proteinExistence type="inferred from homology"/>
<keyword evidence="3" id="KW-0479">Metal-binding</keyword>
<accession>A0ABT1WLH8</accession>
<organism evidence="7 8">
    <name type="scientific">Granulicatella seriolae</name>
    <dbReference type="NCBI Taxonomy" id="2967226"/>
    <lineage>
        <taxon>Bacteria</taxon>
        <taxon>Bacillati</taxon>
        <taxon>Bacillota</taxon>
        <taxon>Bacilli</taxon>
        <taxon>Lactobacillales</taxon>
        <taxon>Carnobacteriaceae</taxon>
        <taxon>Granulicatella</taxon>
    </lineage>
</organism>
<dbReference type="PANTHER" id="PTHR42953">
    <property type="entry name" value="HIGH-AFFINITY ZINC UPTAKE SYSTEM PROTEIN ZNUA-RELATED"/>
    <property type="match status" value="1"/>
</dbReference>
<evidence type="ECO:0000313" key="8">
    <source>
        <dbReference type="Proteomes" id="UP001059480"/>
    </source>
</evidence>
<dbReference type="EMBL" id="JANHNZ010000002">
    <property type="protein sequence ID" value="MCQ9209381.1"/>
    <property type="molecule type" value="Genomic_DNA"/>
</dbReference>
<dbReference type="InterPro" id="IPR050492">
    <property type="entry name" value="Bact_metal-bind_prot9"/>
</dbReference>
<dbReference type="PRINTS" id="PR00690">
    <property type="entry name" value="ADHESNFAMILY"/>
</dbReference>
<evidence type="ECO:0000256" key="5">
    <source>
        <dbReference type="RuleBase" id="RU003512"/>
    </source>
</evidence>
<keyword evidence="2 5" id="KW-0813">Transport</keyword>
<reference evidence="7" key="1">
    <citation type="submission" date="2022-07" db="EMBL/GenBank/DDBJ databases">
        <authorList>
            <person name="Jung M.-Y."/>
            <person name="Lee M."/>
        </authorList>
    </citation>
    <scope>NUCLEOTIDE SEQUENCE</scope>
    <source>
        <strain evidence="7">S8</strain>
    </source>
</reference>
<dbReference type="Pfam" id="PF01297">
    <property type="entry name" value="ZnuA"/>
    <property type="match status" value="1"/>
</dbReference>
<sequence>MKKLSIYLLGLCLFLIGCQTASSSPSTAKDGGLEVLATTTMIADLVENIGGSHVKVTSLMKAGVDPHLYKAKESDAASMQSADLVFYNGIHLEAKLSDVLEKLPNTSSMEAALDKSDILEEDGGEDPHIWFDISLWKKAATHIKETLAQKDAQHADDYAANLTKYLAELDDLQSYVTKELSSIPKEQRVLVTAHDAFNYFARSNDFQVKAIQGVSTESEASTSAINALAEFLATNQIKAIFTESSISHKTIESLQKAVQSKGVDLTIGDELYSDSLKENSSYIETYKLNVDAIVKGLK</sequence>
<dbReference type="InterPro" id="IPR006127">
    <property type="entry name" value="ZnuA-like"/>
</dbReference>
<evidence type="ECO:0000256" key="3">
    <source>
        <dbReference type="ARBA" id="ARBA00022723"/>
    </source>
</evidence>
<reference evidence="7" key="2">
    <citation type="journal article" date="2023" name="Curr. Microbiol.">
        <title>Granulicatella seriolae sp. nov., a Novel Facultative Anaerobe Isolated from Yellowtail Marine Fish.</title>
        <authorList>
            <person name="Lee M."/>
            <person name="Choi Y.J."/>
            <person name="Farooq A."/>
            <person name="Jeong J.B."/>
            <person name="Jung M.Y."/>
        </authorList>
    </citation>
    <scope>NUCLEOTIDE SEQUENCE</scope>
    <source>
        <strain evidence="7">S8</strain>
    </source>
</reference>
<dbReference type="RefSeq" id="WP_256944499.1">
    <property type="nucleotide sequence ID" value="NZ_JANHNZ010000002.1"/>
</dbReference>
<gene>
    <name evidence="7" type="ORF">NPA36_02345</name>
</gene>
<evidence type="ECO:0000256" key="6">
    <source>
        <dbReference type="SAM" id="SignalP"/>
    </source>
</evidence>
<evidence type="ECO:0000256" key="1">
    <source>
        <dbReference type="ARBA" id="ARBA00004196"/>
    </source>
</evidence>
<comment type="similarity">
    <text evidence="5">Belongs to the bacterial solute-binding protein 9 family.</text>
</comment>
<feature type="signal peptide" evidence="6">
    <location>
        <begin position="1"/>
        <end position="23"/>
    </location>
</feature>
<dbReference type="InterPro" id="IPR006128">
    <property type="entry name" value="Lipoprotein_PsaA-like"/>
</dbReference>
<dbReference type="InterPro" id="IPR006129">
    <property type="entry name" value="AdhesinB"/>
</dbReference>
<evidence type="ECO:0000313" key="7">
    <source>
        <dbReference type="EMBL" id="MCQ9209381.1"/>
    </source>
</evidence>
<dbReference type="PRINTS" id="PR00691">
    <property type="entry name" value="ADHESINB"/>
</dbReference>
<feature type="chain" id="PRO_5045287665" evidence="6">
    <location>
        <begin position="24"/>
        <end position="298"/>
    </location>
</feature>
<dbReference type="Gene3D" id="3.40.50.1980">
    <property type="entry name" value="Nitrogenase molybdenum iron protein domain"/>
    <property type="match status" value="2"/>
</dbReference>
<dbReference type="PANTHER" id="PTHR42953:SF1">
    <property type="entry name" value="METAL-BINDING PROTEIN HI_0362-RELATED"/>
    <property type="match status" value="1"/>
</dbReference>
<comment type="subcellular location">
    <subcellularLocation>
        <location evidence="1">Cell envelope</location>
    </subcellularLocation>
</comment>
<name>A0ABT1WLH8_9LACT</name>
<comment type="caution">
    <text evidence="7">The sequence shown here is derived from an EMBL/GenBank/DDBJ whole genome shotgun (WGS) entry which is preliminary data.</text>
</comment>
<keyword evidence="4 6" id="KW-0732">Signal</keyword>
<protein>
    <submittedName>
        <fullName evidence="7">Zinc ABC transporter substrate-binding protein</fullName>
    </submittedName>
</protein>